<dbReference type="GO" id="GO:0001510">
    <property type="term" value="P:RNA methylation"/>
    <property type="evidence" value="ECO:0007669"/>
    <property type="project" value="InterPro"/>
</dbReference>
<evidence type="ECO:0000256" key="11">
    <source>
        <dbReference type="ARBA" id="ARBA00029981"/>
    </source>
</evidence>
<evidence type="ECO:0000256" key="1">
    <source>
        <dbReference type="ARBA" id="ARBA00001946"/>
    </source>
</evidence>
<dbReference type="SUPFAM" id="SSF53335">
    <property type="entry name" value="S-adenosyl-L-methionine-dependent methyltransferases"/>
    <property type="match status" value="1"/>
</dbReference>
<proteinExistence type="inferred from homology"/>
<feature type="compositionally biased region" description="Acidic residues" evidence="14">
    <location>
        <begin position="362"/>
        <end position="377"/>
    </location>
</feature>
<reference evidence="16" key="1">
    <citation type="submission" date="2025-08" db="UniProtKB">
        <authorList>
            <consortium name="RefSeq"/>
        </authorList>
    </citation>
    <scope>IDENTIFICATION</scope>
</reference>
<dbReference type="RefSeq" id="XP_013855901.1">
    <property type="nucleotide sequence ID" value="XM_014000447.1"/>
</dbReference>
<keyword evidence="9" id="KW-0694">RNA-binding</keyword>
<dbReference type="PANTHER" id="PTHR21404">
    <property type="entry name" value="HEN1"/>
    <property type="match status" value="1"/>
</dbReference>
<protein>
    <recommendedName>
        <fullName evidence="3">Small RNA 2'-O-methyltransferase</fullName>
        <ecNumber evidence="12">2.1.1.386</ecNumber>
    </recommendedName>
    <alternativeName>
        <fullName evidence="11">HEN1 methyltransferase homolog 1</fullName>
    </alternativeName>
</protein>
<dbReference type="GO" id="GO:0046872">
    <property type="term" value="F:metal ion binding"/>
    <property type="evidence" value="ECO:0007669"/>
    <property type="project" value="UniProtKB-KW"/>
</dbReference>
<dbReference type="GO" id="GO:0034587">
    <property type="term" value="P:piRNA processing"/>
    <property type="evidence" value="ECO:0007669"/>
    <property type="project" value="TreeGrafter"/>
</dbReference>
<feature type="region of interest" description="Disordered" evidence="14">
    <location>
        <begin position="361"/>
        <end position="395"/>
    </location>
</feature>
<evidence type="ECO:0000256" key="6">
    <source>
        <dbReference type="ARBA" id="ARBA00022691"/>
    </source>
</evidence>
<dbReference type="KEGG" id="alim:106511703"/>
<comment type="catalytic activity">
    <reaction evidence="13">
        <text>small RNA 3'-end nucleotide + S-adenosyl-L-methionine = small RNA 3'-end 2'-O-methylnucleotide + S-adenosyl-L-homocysteine + H(+)</text>
        <dbReference type="Rhea" id="RHEA:37887"/>
        <dbReference type="Rhea" id="RHEA-COMP:10415"/>
        <dbReference type="Rhea" id="RHEA-COMP:10416"/>
        <dbReference type="ChEBI" id="CHEBI:15378"/>
        <dbReference type="ChEBI" id="CHEBI:57856"/>
        <dbReference type="ChEBI" id="CHEBI:59789"/>
        <dbReference type="ChEBI" id="CHEBI:74896"/>
        <dbReference type="ChEBI" id="CHEBI:74898"/>
        <dbReference type="EC" id="2.1.1.386"/>
    </reaction>
</comment>
<evidence type="ECO:0000256" key="8">
    <source>
        <dbReference type="ARBA" id="ARBA00022842"/>
    </source>
</evidence>
<evidence type="ECO:0000256" key="14">
    <source>
        <dbReference type="SAM" id="MobiDB-lite"/>
    </source>
</evidence>
<dbReference type="GO" id="GO:0003723">
    <property type="term" value="F:RNA binding"/>
    <property type="evidence" value="ECO:0007669"/>
    <property type="project" value="UniProtKB-KW"/>
</dbReference>
<keyword evidence="5" id="KW-0808">Transferase</keyword>
<dbReference type="OrthoDB" id="2154311at2759"/>
<sequence length="395" mass="45054">MSSIFNPPLHRQRHQFVIDFVMKNKPRRVADLGCSECRLLKQLKFHREIEQLVGVDVNGGKIKKKMHGLGPLSADYLQPTYDQLQIELYQGSVTQRDARLRGFDLVTCIELIEHLTLTDLEHFSAVVFGYTTPVNVIVSTPNSEFNVLLPGLSGFRDRDHKFEWNRAEFKSWALKVCFEYGYDVEFTGVGEAPPGQQDCVGFCTQIGVFHRRRGRDHCGALPGDGGETVFPYTLLYSVNYPSLRDNNTLRRVLVSEVLYWAEQIKNRWIEEKSVCEEEVEALMDYSGRRDDKELLWTSDPKQPEFGTLNNVVSVPLAALWSCCPKVGELSGSLGNLRHLLMDEPEVQLNQDGSAVLVKYQEQDQDVDTDLEDGEDSEGSQCFYRAEQEEDWEADV</sequence>
<evidence type="ECO:0000256" key="4">
    <source>
        <dbReference type="ARBA" id="ARBA00022603"/>
    </source>
</evidence>
<dbReference type="AlphaFoldDB" id="A0A2I4AKA4"/>
<keyword evidence="7" id="KW-0479">Metal-binding</keyword>
<organism evidence="15 16">
    <name type="scientific">Austrofundulus limnaeus</name>
    <name type="common">Annual killifish</name>
    <dbReference type="NCBI Taxonomy" id="52670"/>
    <lineage>
        <taxon>Eukaryota</taxon>
        <taxon>Metazoa</taxon>
        <taxon>Chordata</taxon>
        <taxon>Craniata</taxon>
        <taxon>Vertebrata</taxon>
        <taxon>Euteleostomi</taxon>
        <taxon>Actinopterygii</taxon>
        <taxon>Neopterygii</taxon>
        <taxon>Teleostei</taxon>
        <taxon>Neoteleostei</taxon>
        <taxon>Acanthomorphata</taxon>
        <taxon>Ovalentaria</taxon>
        <taxon>Atherinomorphae</taxon>
        <taxon>Cyprinodontiformes</taxon>
        <taxon>Rivulidae</taxon>
        <taxon>Austrofundulus</taxon>
    </lineage>
</organism>
<evidence type="ECO:0000313" key="15">
    <source>
        <dbReference type="Proteomes" id="UP000192220"/>
    </source>
</evidence>
<dbReference type="FunFam" id="3.40.50.150:FF:000124">
    <property type="entry name" value="HEN methyltransferase 1"/>
    <property type="match status" value="1"/>
</dbReference>
<dbReference type="Proteomes" id="UP000192220">
    <property type="component" value="Unplaced"/>
</dbReference>
<dbReference type="InParanoid" id="A0A2I4AKA4"/>
<evidence type="ECO:0000256" key="5">
    <source>
        <dbReference type="ARBA" id="ARBA00022679"/>
    </source>
</evidence>
<keyword evidence="4" id="KW-0489">Methyltransferase</keyword>
<evidence type="ECO:0000256" key="2">
    <source>
        <dbReference type="ARBA" id="ARBA00009026"/>
    </source>
</evidence>
<keyword evidence="10" id="KW-0943">RNA-mediated gene silencing</keyword>
<keyword evidence="15" id="KW-1185">Reference proteome</keyword>
<evidence type="ECO:0000256" key="9">
    <source>
        <dbReference type="ARBA" id="ARBA00022884"/>
    </source>
</evidence>
<evidence type="ECO:0000313" key="16">
    <source>
        <dbReference type="RefSeq" id="XP_013855901.1"/>
    </source>
</evidence>
<keyword evidence="6" id="KW-0949">S-adenosyl-L-methionine</keyword>
<evidence type="ECO:0000256" key="12">
    <source>
        <dbReference type="ARBA" id="ARBA00035025"/>
    </source>
</evidence>
<dbReference type="EC" id="2.1.1.386" evidence="12"/>
<keyword evidence="8" id="KW-0460">Magnesium</keyword>
<comment type="similarity">
    <text evidence="2">Belongs to the methyltransferase superfamily. HEN1 family.</text>
</comment>
<dbReference type="Gene3D" id="3.40.50.150">
    <property type="entry name" value="Vaccinia Virus protein VP39"/>
    <property type="match status" value="1"/>
</dbReference>
<name>A0A2I4AKA4_AUSLI</name>
<dbReference type="STRING" id="52670.A0A2I4AKA4"/>
<dbReference type="GO" id="GO:0005634">
    <property type="term" value="C:nucleus"/>
    <property type="evidence" value="ECO:0007669"/>
    <property type="project" value="TreeGrafter"/>
</dbReference>
<accession>A0A2I4AKA4</accession>
<gene>
    <name evidence="16" type="primary">henmt1</name>
</gene>
<comment type="cofactor">
    <cofactor evidence="1">
        <name>Mg(2+)</name>
        <dbReference type="ChEBI" id="CHEBI:18420"/>
    </cofactor>
</comment>
<dbReference type="InterPro" id="IPR026610">
    <property type="entry name" value="Hen1"/>
</dbReference>
<dbReference type="PANTHER" id="PTHR21404:SF3">
    <property type="entry name" value="SMALL RNA 2'-O-METHYLTRANSFERASE"/>
    <property type="match status" value="1"/>
</dbReference>
<dbReference type="CTD" id="113802"/>
<evidence type="ECO:0000256" key="3">
    <source>
        <dbReference type="ARBA" id="ARBA00021330"/>
    </source>
</evidence>
<dbReference type="GO" id="GO:0090486">
    <property type="term" value="F:small RNA 2'-O-methyltransferase activity"/>
    <property type="evidence" value="ECO:0007669"/>
    <property type="project" value="UniProtKB-EC"/>
</dbReference>
<evidence type="ECO:0000256" key="13">
    <source>
        <dbReference type="ARBA" id="ARBA00048418"/>
    </source>
</evidence>
<evidence type="ECO:0000256" key="7">
    <source>
        <dbReference type="ARBA" id="ARBA00022723"/>
    </source>
</evidence>
<dbReference type="GO" id="GO:0030422">
    <property type="term" value="P:siRNA processing"/>
    <property type="evidence" value="ECO:0007669"/>
    <property type="project" value="TreeGrafter"/>
</dbReference>
<dbReference type="GO" id="GO:0005737">
    <property type="term" value="C:cytoplasm"/>
    <property type="evidence" value="ECO:0007669"/>
    <property type="project" value="TreeGrafter"/>
</dbReference>
<evidence type="ECO:0000256" key="10">
    <source>
        <dbReference type="ARBA" id="ARBA00023158"/>
    </source>
</evidence>
<dbReference type="InterPro" id="IPR029063">
    <property type="entry name" value="SAM-dependent_MTases_sf"/>
</dbReference>
<dbReference type="FunCoup" id="A0A2I4AKA4">
    <property type="interactions" value="8"/>
</dbReference>